<gene>
    <name evidence="8" type="ORF">Y882_17240</name>
</gene>
<reference evidence="8 9" key="1">
    <citation type="journal article" date="2015" name="Antonie Van Leeuwenhoek">
        <title>A phylogenomic and molecular marker based taxonomic framework for the order Xanthomonadales: proposal to transfer the families Algiphilaceae and Solimonadaceae to the order Nevskiales ord. nov. and to create a new family within the order Xanthomonadales, the family Rhodanobacteraceae fam. nov., containing the genus Rhodanobacter and its closest relatives.</title>
        <authorList>
            <person name="Naushad S."/>
            <person name="Adeolu M."/>
            <person name="Wong S."/>
            <person name="Sohail M."/>
            <person name="Schellhorn H.E."/>
            <person name="Gupta R.S."/>
        </authorList>
    </citation>
    <scope>NUCLEOTIDE SEQUENCE [LARGE SCALE GENOMIC DNA]</scope>
    <source>
        <strain evidence="8 9">DSM 16301</strain>
    </source>
</reference>
<feature type="transmembrane region" description="Helical" evidence="6">
    <location>
        <begin position="56"/>
        <end position="76"/>
    </location>
</feature>
<keyword evidence="3 6" id="KW-0812">Transmembrane</keyword>
<evidence type="ECO:0000256" key="1">
    <source>
        <dbReference type="ARBA" id="ARBA00004651"/>
    </source>
</evidence>
<feature type="transmembrane region" description="Helical" evidence="6">
    <location>
        <begin position="244"/>
        <end position="261"/>
    </location>
</feature>
<evidence type="ECO:0000256" key="5">
    <source>
        <dbReference type="ARBA" id="ARBA00023136"/>
    </source>
</evidence>
<dbReference type="Pfam" id="PF05231">
    <property type="entry name" value="MASE1"/>
    <property type="match status" value="1"/>
</dbReference>
<comment type="subcellular location">
    <subcellularLocation>
        <location evidence="1">Cell membrane</location>
        <topology evidence="1">Multi-pass membrane protein</topology>
    </subcellularLocation>
</comment>
<dbReference type="STRING" id="1440762.Y882_17240"/>
<dbReference type="GO" id="GO:0005886">
    <property type="term" value="C:plasma membrane"/>
    <property type="evidence" value="ECO:0007669"/>
    <property type="project" value="UniProtKB-SubCell"/>
</dbReference>
<accession>A0A0G9GZ37</accession>
<feature type="domain" description="MASE1" evidence="7">
    <location>
        <begin position="15"/>
        <end position="289"/>
    </location>
</feature>
<sequence length="531" mass="59083">MLDAPWANLWFRRIGIAASYGLLIALARQVTISHFVLVAGIHLVVLLLVRYRDWPALIVGETLALLPTSIACVGMYGLPWAVLYATPGLVFMAPFVYVLRERWPVLASRGSLNMGALLGAALVLSFVMTAINIGTMFIMTLPADYHLQVDKLATKWVLGNYLGILAITPTTLFAYQLLSGARWRQLGTRLIDNRAVLDSIFLVVPALLLLVWIGLEAPRVRQIAQVAMFLPIVWLAMRHGWQGAAIGGTASSFAVMALMPATNDQQTMQAEAIVAFAISSMMLLGARIGALHQHAEQERMDVRMALALAQRNVHIGEMQLRTTSLALEQIRETVQASFSMMMGRLRHLQPTIEDRSYHRQALVAQDQLFRLADSLYPVSWRERGLPAALREGAIPRALDETGVGYWCDLRGPLSRLSQTLHLAIYRLVVEVVADACAKRNLSEVIVRVRCGEKLGRRWVLISIIFRDTAETSSQVRWDELLPRVMRSTSGMGWAGIRDRAMTFEGDAREHQIANGRRVSMLMLDPITISGI</sequence>
<keyword evidence="4 6" id="KW-1133">Transmembrane helix</keyword>
<dbReference type="PATRIC" id="fig|1440762.4.peg.3206"/>
<evidence type="ECO:0000259" key="7">
    <source>
        <dbReference type="Pfam" id="PF05231"/>
    </source>
</evidence>
<evidence type="ECO:0000313" key="9">
    <source>
        <dbReference type="Proteomes" id="UP000035481"/>
    </source>
</evidence>
<organism evidence="8 9">
    <name type="scientific">Dyella japonica DSM 16301</name>
    <dbReference type="NCBI Taxonomy" id="1440762"/>
    <lineage>
        <taxon>Bacteria</taxon>
        <taxon>Pseudomonadati</taxon>
        <taxon>Pseudomonadota</taxon>
        <taxon>Gammaproteobacteria</taxon>
        <taxon>Lysobacterales</taxon>
        <taxon>Rhodanobacteraceae</taxon>
        <taxon>Dyella</taxon>
    </lineage>
</organism>
<dbReference type="EMBL" id="JPLA01000053">
    <property type="protein sequence ID" value="KLD62184.1"/>
    <property type="molecule type" value="Genomic_DNA"/>
</dbReference>
<evidence type="ECO:0000256" key="4">
    <source>
        <dbReference type="ARBA" id="ARBA00022989"/>
    </source>
</evidence>
<dbReference type="InterPro" id="IPR007895">
    <property type="entry name" value="MASE1"/>
</dbReference>
<keyword evidence="5 6" id="KW-0472">Membrane</keyword>
<feature type="transmembrane region" description="Helical" evidence="6">
    <location>
        <begin position="112"/>
        <end position="138"/>
    </location>
</feature>
<dbReference type="AlphaFoldDB" id="A0A0G9GZ37"/>
<dbReference type="RefSeq" id="WP_046973129.1">
    <property type="nucleotide sequence ID" value="NZ_JPLA01000053.1"/>
</dbReference>
<evidence type="ECO:0000313" key="8">
    <source>
        <dbReference type="EMBL" id="KLD62184.1"/>
    </source>
</evidence>
<evidence type="ECO:0000256" key="2">
    <source>
        <dbReference type="ARBA" id="ARBA00022475"/>
    </source>
</evidence>
<protein>
    <recommendedName>
        <fullName evidence="7">MASE1 domain-containing protein</fullName>
    </recommendedName>
</protein>
<feature type="transmembrane region" description="Helical" evidence="6">
    <location>
        <begin position="273"/>
        <end position="290"/>
    </location>
</feature>
<dbReference type="Proteomes" id="UP000035481">
    <property type="component" value="Unassembled WGS sequence"/>
</dbReference>
<dbReference type="OrthoDB" id="5929525at2"/>
<proteinExistence type="predicted"/>
<feature type="transmembrane region" description="Helical" evidence="6">
    <location>
        <begin position="158"/>
        <end position="175"/>
    </location>
</feature>
<comment type="caution">
    <text evidence="8">The sequence shown here is derived from an EMBL/GenBank/DDBJ whole genome shotgun (WGS) entry which is preliminary data.</text>
</comment>
<feature type="transmembrane region" description="Helical" evidence="6">
    <location>
        <begin position="82"/>
        <end position="100"/>
    </location>
</feature>
<evidence type="ECO:0000256" key="6">
    <source>
        <dbReference type="SAM" id="Phobius"/>
    </source>
</evidence>
<keyword evidence="2" id="KW-1003">Cell membrane</keyword>
<feature type="transmembrane region" description="Helical" evidence="6">
    <location>
        <begin position="195"/>
        <end position="214"/>
    </location>
</feature>
<name>A0A0G9GZ37_9GAMM</name>
<evidence type="ECO:0000256" key="3">
    <source>
        <dbReference type="ARBA" id="ARBA00022692"/>
    </source>
</evidence>
<feature type="transmembrane region" description="Helical" evidence="6">
    <location>
        <begin position="20"/>
        <end position="49"/>
    </location>
</feature>